<name>A0A5M6CYV3_9BACT</name>
<gene>
    <name evidence="1" type="ORF">FYK55_25005</name>
</gene>
<protein>
    <recommendedName>
        <fullName evidence="3">Lipoprotein</fullName>
    </recommendedName>
</protein>
<proteinExistence type="predicted"/>
<sequence>MKQFCKAFVGQKLVWGVLLICLAAGCSQKETILDVETPDGGVEVQQDKETGEVSVEVED</sequence>
<accession>A0A5M6CYV3</accession>
<dbReference type="RefSeq" id="WP_150079375.1">
    <property type="nucleotide sequence ID" value="NZ_VWOX01000021.1"/>
</dbReference>
<evidence type="ECO:0008006" key="3">
    <source>
        <dbReference type="Google" id="ProtNLM"/>
    </source>
</evidence>
<evidence type="ECO:0000313" key="1">
    <source>
        <dbReference type="EMBL" id="KAA5539182.1"/>
    </source>
</evidence>
<comment type="caution">
    <text evidence="1">The sequence shown here is derived from an EMBL/GenBank/DDBJ whole genome shotgun (WGS) entry which is preliminary data.</text>
</comment>
<dbReference type="EMBL" id="VWOX01000021">
    <property type="protein sequence ID" value="KAA5539182.1"/>
    <property type="molecule type" value="Genomic_DNA"/>
</dbReference>
<dbReference type="Proteomes" id="UP000324479">
    <property type="component" value="Unassembled WGS sequence"/>
</dbReference>
<reference evidence="1 2" key="1">
    <citation type="submission" date="2019-08" db="EMBL/GenBank/DDBJ databases">
        <authorList>
            <person name="Dhanesh K."/>
            <person name="Kumar G."/>
            <person name="Sasikala C."/>
            <person name="Venkata Ramana C."/>
        </authorList>
    </citation>
    <scope>NUCLEOTIDE SEQUENCE [LARGE SCALE GENOMIC DNA]</scope>
    <source>
        <strain evidence="1 2">JC645</strain>
    </source>
</reference>
<dbReference type="PROSITE" id="PS51257">
    <property type="entry name" value="PROKAR_LIPOPROTEIN"/>
    <property type="match status" value="1"/>
</dbReference>
<organism evidence="1 2">
    <name type="scientific">Roseiconus nitratireducens</name>
    <dbReference type="NCBI Taxonomy" id="2605748"/>
    <lineage>
        <taxon>Bacteria</taxon>
        <taxon>Pseudomonadati</taxon>
        <taxon>Planctomycetota</taxon>
        <taxon>Planctomycetia</taxon>
        <taxon>Pirellulales</taxon>
        <taxon>Pirellulaceae</taxon>
        <taxon>Roseiconus</taxon>
    </lineage>
</organism>
<keyword evidence="2" id="KW-1185">Reference proteome</keyword>
<dbReference type="AlphaFoldDB" id="A0A5M6CYV3"/>
<evidence type="ECO:0000313" key="2">
    <source>
        <dbReference type="Proteomes" id="UP000324479"/>
    </source>
</evidence>